<comment type="caution">
    <text evidence="2">The sequence shown here is derived from an EMBL/GenBank/DDBJ whole genome shotgun (WGS) entry which is preliminary data.</text>
</comment>
<evidence type="ECO:0000313" key="2">
    <source>
        <dbReference type="EMBL" id="PCK25846.1"/>
    </source>
</evidence>
<dbReference type="InterPro" id="IPR001753">
    <property type="entry name" value="Enoyl-CoA_hydra/iso"/>
</dbReference>
<dbReference type="Gene3D" id="3.90.226.10">
    <property type="entry name" value="2-enoyl-CoA Hydratase, Chain A, domain 1"/>
    <property type="match status" value="1"/>
</dbReference>
<sequence>MPSTETSLVVRRLSDHVREIALIRPALFNRVDAALHRDLTSALHEIARDPEARAVVLSSEGKAFSAGGDFDLMEAAHTNASVRSEIVEDGRRLMSAFFDLPQPIIAAVQGPAIGLGATIALACDAVVAAESAYLADTHVQLGLAAGDGGCLVWPAAAGMLRARRHLLTGDPLNAPVAFQLGLVTDLVENPNEARPVAIALAQRIAELAPLAVQATKKSLNQVTRTRANEVLDLSLSYEERTLASNDLLEGVSAFRDRRAPKFTGT</sequence>
<proteinExistence type="inferred from homology"/>
<comment type="similarity">
    <text evidence="1">Belongs to the enoyl-CoA hydratase/isomerase family.</text>
</comment>
<dbReference type="Gene3D" id="1.10.12.10">
    <property type="entry name" value="Lyase 2-enoyl-coa Hydratase, Chain A, domain 2"/>
    <property type="match status" value="1"/>
</dbReference>
<dbReference type="Pfam" id="PF00378">
    <property type="entry name" value="ECH_1"/>
    <property type="match status" value="1"/>
</dbReference>
<dbReference type="PANTHER" id="PTHR43459">
    <property type="entry name" value="ENOYL-COA HYDRATASE"/>
    <property type="match status" value="1"/>
</dbReference>
<dbReference type="CDD" id="cd06558">
    <property type="entry name" value="crotonase-like"/>
    <property type="match status" value="1"/>
</dbReference>
<dbReference type="PANTHER" id="PTHR43459:SF3">
    <property type="entry name" value="ENOYL-COA HYDRATASE ECHA15 (ENOYL HYDRASE) (UNSATURATED ACYL-COA HYDRATASE) (CROTONASE)-RELATED"/>
    <property type="match status" value="1"/>
</dbReference>
<evidence type="ECO:0000313" key="3">
    <source>
        <dbReference type="Proteomes" id="UP000230886"/>
    </source>
</evidence>
<dbReference type="EMBL" id="NOVD01000013">
    <property type="protein sequence ID" value="PCK25846.1"/>
    <property type="molecule type" value="Genomic_DNA"/>
</dbReference>
<organism evidence="2 3">
    <name type="scientific">Rhodococcus qingshengii</name>
    <dbReference type="NCBI Taxonomy" id="334542"/>
    <lineage>
        <taxon>Bacteria</taxon>
        <taxon>Bacillati</taxon>
        <taxon>Actinomycetota</taxon>
        <taxon>Actinomycetes</taxon>
        <taxon>Mycobacteriales</taxon>
        <taxon>Nocardiaceae</taxon>
        <taxon>Rhodococcus</taxon>
        <taxon>Rhodococcus erythropolis group</taxon>
    </lineage>
</organism>
<dbReference type="GO" id="GO:0003824">
    <property type="term" value="F:catalytic activity"/>
    <property type="evidence" value="ECO:0007669"/>
    <property type="project" value="UniProtKB-ARBA"/>
</dbReference>
<gene>
    <name evidence="2" type="ORF">CHR55_19075</name>
</gene>
<dbReference type="AlphaFoldDB" id="A0A2A5J8Z3"/>
<dbReference type="InterPro" id="IPR029045">
    <property type="entry name" value="ClpP/crotonase-like_dom_sf"/>
</dbReference>
<name>A0A2A5J8Z3_RHOSG</name>
<protein>
    <submittedName>
        <fullName evidence="2">Enoyl-CoA hydratase</fullName>
    </submittedName>
</protein>
<evidence type="ECO:0000256" key="1">
    <source>
        <dbReference type="ARBA" id="ARBA00005254"/>
    </source>
</evidence>
<accession>A0A2A5J8Z3</accession>
<dbReference type="SUPFAM" id="SSF52096">
    <property type="entry name" value="ClpP/crotonase"/>
    <property type="match status" value="1"/>
</dbReference>
<dbReference type="Proteomes" id="UP000230886">
    <property type="component" value="Unassembled WGS sequence"/>
</dbReference>
<reference evidence="2 3" key="1">
    <citation type="submission" date="2017-07" db="EMBL/GenBank/DDBJ databases">
        <title>Draft sequence of Rhodococcus enclensis 23b-28.</title>
        <authorList>
            <person name="Besaury L."/>
            <person name="Sancelme M."/>
            <person name="Amato P."/>
            <person name="Lallement A."/>
            <person name="Delort A.-M."/>
        </authorList>
    </citation>
    <scope>NUCLEOTIDE SEQUENCE [LARGE SCALE GENOMIC DNA]</scope>
    <source>
        <strain evidence="2 3">23b-28</strain>
    </source>
</reference>
<dbReference type="InterPro" id="IPR014748">
    <property type="entry name" value="Enoyl-CoA_hydra_C"/>
</dbReference>
<dbReference type="RefSeq" id="WP_099697938.1">
    <property type="nucleotide sequence ID" value="NZ_NOVD01000013.1"/>
</dbReference>